<dbReference type="SMART" id="SM00028">
    <property type="entry name" value="TPR"/>
    <property type="match status" value="4"/>
</dbReference>
<dbReference type="PANTHER" id="PTHR44227:SF3">
    <property type="entry name" value="PROTEIN O-MANNOSYL-TRANSFERASE TMTC4"/>
    <property type="match status" value="1"/>
</dbReference>
<dbReference type="PANTHER" id="PTHR44227">
    <property type="match status" value="1"/>
</dbReference>
<keyword evidence="2 3" id="KW-0802">TPR repeat</keyword>
<keyword evidence="4" id="KW-0812">Transmembrane</keyword>
<keyword evidence="4" id="KW-0472">Membrane</keyword>
<evidence type="ECO:0000256" key="3">
    <source>
        <dbReference type="PROSITE-ProRule" id="PRU00339"/>
    </source>
</evidence>
<keyword evidence="4" id="KW-1133">Transmembrane helix</keyword>
<dbReference type="Pfam" id="PF13181">
    <property type="entry name" value="TPR_8"/>
    <property type="match status" value="1"/>
</dbReference>
<evidence type="ECO:0000313" key="6">
    <source>
        <dbReference type="Proteomes" id="UP000198744"/>
    </source>
</evidence>
<dbReference type="OrthoDB" id="9778850at2"/>
<dbReference type="STRING" id="43775.SAMN04489760_109100"/>
<dbReference type="AlphaFoldDB" id="A0A1H7X743"/>
<dbReference type="InterPro" id="IPR052346">
    <property type="entry name" value="O-mannosyl-transferase_TMTC"/>
</dbReference>
<feature type="transmembrane region" description="Helical" evidence="4">
    <location>
        <begin position="128"/>
        <end position="145"/>
    </location>
</feature>
<dbReference type="InterPro" id="IPR011990">
    <property type="entry name" value="TPR-like_helical_dom_sf"/>
</dbReference>
<dbReference type="EMBL" id="FOBS01000009">
    <property type="protein sequence ID" value="SEM29444.1"/>
    <property type="molecule type" value="Genomic_DNA"/>
</dbReference>
<keyword evidence="6" id="KW-1185">Reference proteome</keyword>
<evidence type="ECO:0000256" key="4">
    <source>
        <dbReference type="SAM" id="Phobius"/>
    </source>
</evidence>
<organism evidence="5 6">
    <name type="scientific">Syntrophus gentianae</name>
    <dbReference type="NCBI Taxonomy" id="43775"/>
    <lineage>
        <taxon>Bacteria</taxon>
        <taxon>Pseudomonadati</taxon>
        <taxon>Thermodesulfobacteriota</taxon>
        <taxon>Syntrophia</taxon>
        <taxon>Syntrophales</taxon>
        <taxon>Syntrophaceae</taxon>
        <taxon>Syntrophus</taxon>
    </lineage>
</organism>
<sequence>MNFSLESAEKLSFSRRCLFAAISLFLCLLLIYGNSFHGEWHFDDFDNIVANQNVHLSSLTSQEIQKTFYFRGEMSRPFSYLSFALNYFWGGTDVFGYHLVNFGIHGLTAFFLFLLIQRTLCLPLLSASYGKVSYDIALMASFLWAASPVQVPAVSMIVQRMASMAGLFYVLCLYFYLLGRTGNPDRKKVFYFVLSGFFALLSFGTKENTAILPAILFIYDLILIQGVNRQTLKKNLPFVVFPLVVLLVLSLFYLDFSSLMEGYRNRPFSLEERLLTEPRVLIFYLSLLFYPVNSRLALLHDFEISRSLFEPWTTFPAILAFILLNAVAFLLVRRKPLIAFCILFFFLNHLIEASIIPLELIFEHRNYVPSLFLFVPAALLISKVLETVSYPKILRLATVISFVWILILFGYTVFARNGVMARDVTLWLDNGLKYPHLSIVHVNIAKNYLDNGLPQEALGELHRALQENRYASTFQKALVHYNLGQMYNGDGQNKLALFYYERALSIYPFYGSAMSGIATVMLKEGNNEGALAYLKSALQGKGNHAGLYELTGIASLRLGLFREAEKAARTALSINPISLRSKMVLAECARRSGDLSEAISRWRALQKDVPSDVDVCLALIELYSETGQRALLVQEIAQLMELKGTEELNQFLQKSTQPTQELQIYAPNMNRILAIIEQCRKEESKPLKI</sequence>
<feature type="transmembrane region" description="Helical" evidence="4">
    <location>
        <begin position="311"/>
        <end position="331"/>
    </location>
</feature>
<accession>A0A1H7X743</accession>
<dbReference type="Pfam" id="PF13432">
    <property type="entry name" value="TPR_16"/>
    <property type="match status" value="1"/>
</dbReference>
<feature type="transmembrane region" description="Helical" evidence="4">
    <location>
        <begin position="157"/>
        <end position="177"/>
    </location>
</feature>
<gene>
    <name evidence="5" type="ORF">SAMN04489760_109100</name>
</gene>
<feature type="transmembrane region" description="Helical" evidence="4">
    <location>
        <begin position="239"/>
        <end position="260"/>
    </location>
</feature>
<feature type="transmembrane region" description="Helical" evidence="4">
    <location>
        <begin position="189"/>
        <end position="204"/>
    </location>
</feature>
<dbReference type="InterPro" id="IPR019734">
    <property type="entry name" value="TPR_rpt"/>
</dbReference>
<name>A0A1H7X743_9BACT</name>
<feature type="transmembrane region" description="Helical" evidence="4">
    <location>
        <begin position="280"/>
        <end position="299"/>
    </location>
</feature>
<reference evidence="5 6" key="1">
    <citation type="submission" date="2016-10" db="EMBL/GenBank/DDBJ databases">
        <authorList>
            <person name="de Groot N.N."/>
        </authorList>
    </citation>
    <scope>NUCLEOTIDE SEQUENCE [LARGE SCALE GENOMIC DNA]</scope>
    <source>
        <strain evidence="5 6">DSM 8423</strain>
    </source>
</reference>
<dbReference type="Gene3D" id="1.25.40.10">
    <property type="entry name" value="Tetratricopeptide repeat domain"/>
    <property type="match status" value="1"/>
</dbReference>
<feature type="repeat" description="TPR" evidence="3">
    <location>
        <begin position="477"/>
        <end position="510"/>
    </location>
</feature>
<feature type="transmembrane region" description="Helical" evidence="4">
    <location>
        <begin position="396"/>
        <end position="414"/>
    </location>
</feature>
<dbReference type="SUPFAM" id="SSF48452">
    <property type="entry name" value="TPR-like"/>
    <property type="match status" value="1"/>
</dbReference>
<protein>
    <submittedName>
        <fullName evidence="5">Tfp pilus assembly protein PilF</fullName>
    </submittedName>
</protein>
<evidence type="ECO:0000256" key="1">
    <source>
        <dbReference type="ARBA" id="ARBA00022737"/>
    </source>
</evidence>
<keyword evidence="1" id="KW-0677">Repeat</keyword>
<dbReference type="RefSeq" id="WP_093883215.1">
    <property type="nucleotide sequence ID" value="NZ_FOBS01000009.1"/>
</dbReference>
<dbReference type="Proteomes" id="UP000198744">
    <property type="component" value="Unassembled WGS sequence"/>
</dbReference>
<feature type="transmembrane region" description="Helical" evidence="4">
    <location>
        <begin position="367"/>
        <end position="384"/>
    </location>
</feature>
<dbReference type="PROSITE" id="PS50005">
    <property type="entry name" value="TPR"/>
    <property type="match status" value="1"/>
</dbReference>
<evidence type="ECO:0000256" key="2">
    <source>
        <dbReference type="ARBA" id="ARBA00022803"/>
    </source>
</evidence>
<feature type="transmembrane region" description="Helical" evidence="4">
    <location>
        <begin position="95"/>
        <end position="116"/>
    </location>
</feature>
<evidence type="ECO:0000313" key="5">
    <source>
        <dbReference type="EMBL" id="SEM29444.1"/>
    </source>
</evidence>
<feature type="transmembrane region" description="Helical" evidence="4">
    <location>
        <begin position="337"/>
        <end position="355"/>
    </location>
</feature>
<proteinExistence type="predicted"/>